<dbReference type="EMBL" id="AFRZ01000001">
    <property type="protein sequence ID" value="EHP29103.1"/>
    <property type="molecule type" value="Genomic_DNA"/>
</dbReference>
<sequence>MNTNQNILSSVLLASSLTLTPIVTTSLTASTQFRVNSISNSISKNLHRRGIDEDISKKIANNIFTVDEELFALMLQNLQHGCDKLTRSEIMDFLSTQALLSKNVNLDSYSYLVNMIYQIKHKALTKKDLKSLNTIATKNSLYAQGWF</sequence>
<reference evidence="1 2" key="1">
    <citation type="journal article" date="2012" name="Proc. Natl. Acad. Sci. U.S.A.">
        <title>Genome and physiology of a model Epsilonproteobacterium responsible for sulfide detoxification in marine oxygen depletion zones.</title>
        <authorList>
            <person name="Grote J."/>
            <person name="Schott T."/>
            <person name="Bruckner C.G."/>
            <person name="Glockner F.O."/>
            <person name="Jost G."/>
            <person name="Teeling H."/>
            <person name="Labrenz M."/>
            <person name="Jurgens K."/>
        </authorList>
    </citation>
    <scope>NUCLEOTIDE SEQUENCE [LARGE SCALE GENOMIC DNA]</scope>
    <source>
        <strain evidence="1 2">GD1</strain>
    </source>
</reference>
<dbReference type="Proteomes" id="UP000006431">
    <property type="component" value="Unassembled WGS sequence"/>
</dbReference>
<proteinExistence type="predicted"/>
<name>H1FVQ5_SULGG</name>
<evidence type="ECO:0000313" key="1">
    <source>
        <dbReference type="EMBL" id="EHP29103.1"/>
    </source>
</evidence>
<dbReference type="OrthoDB" id="5373043at2"/>
<keyword evidence="2" id="KW-1185">Reference proteome</keyword>
<dbReference type="RefSeq" id="WP_008340584.1">
    <property type="nucleotide sequence ID" value="NZ_AFRZ01000001.1"/>
</dbReference>
<comment type="caution">
    <text evidence="1">The sequence shown here is derived from an EMBL/GenBank/DDBJ whole genome shotgun (WGS) entry which is preliminary data.</text>
</comment>
<evidence type="ECO:0000313" key="2">
    <source>
        <dbReference type="Proteomes" id="UP000006431"/>
    </source>
</evidence>
<accession>H1FVQ5</accession>
<gene>
    <name evidence="1" type="ORF">SMGD1_0576</name>
</gene>
<dbReference type="AlphaFoldDB" id="H1FVQ5"/>
<dbReference type="PATRIC" id="fig|929558.5.peg.575"/>
<protein>
    <submittedName>
        <fullName evidence="1">Uncharacterized protein</fullName>
    </submittedName>
</protein>
<dbReference type="HOGENOM" id="CLU_1805174_0_0_7"/>
<dbReference type="eggNOG" id="ENOG5031ART">
    <property type="taxonomic scope" value="Bacteria"/>
</dbReference>
<organism evidence="1 2">
    <name type="scientific">Sulfurimonas gotlandica (strain DSM 19862 / JCM 16533 / GD1)</name>
    <dbReference type="NCBI Taxonomy" id="929558"/>
    <lineage>
        <taxon>Bacteria</taxon>
        <taxon>Pseudomonadati</taxon>
        <taxon>Campylobacterota</taxon>
        <taxon>Epsilonproteobacteria</taxon>
        <taxon>Campylobacterales</taxon>
        <taxon>Sulfurimonadaceae</taxon>
        <taxon>Sulfurimonas</taxon>
    </lineage>
</organism>